<feature type="transmembrane region" description="Helical" evidence="10">
    <location>
        <begin position="209"/>
        <end position="233"/>
    </location>
</feature>
<dbReference type="AlphaFoldDB" id="A0A8C6M6L0"/>
<keyword evidence="4 10" id="KW-1133">Transmembrane helix</keyword>
<comment type="similarity">
    <text evidence="9">Belongs to the G-protein coupled receptor 1 family.</text>
</comment>
<feature type="transmembrane region" description="Helical" evidence="10">
    <location>
        <begin position="293"/>
        <end position="317"/>
    </location>
</feature>
<dbReference type="SMART" id="SM01381">
    <property type="entry name" value="7TM_GPCR_Srsx"/>
    <property type="match status" value="1"/>
</dbReference>
<evidence type="ECO:0000256" key="8">
    <source>
        <dbReference type="ARBA" id="ARBA00023224"/>
    </source>
</evidence>
<keyword evidence="6 10" id="KW-0472">Membrane</keyword>
<dbReference type="CDD" id="cd15055">
    <property type="entry name" value="7tmA_TAARs"/>
    <property type="match status" value="1"/>
</dbReference>
<dbReference type="FunFam" id="1.20.1070.10:FF:000318">
    <property type="entry name" value="Trace amine associated receptor 15"/>
    <property type="match status" value="1"/>
</dbReference>
<evidence type="ECO:0000256" key="3">
    <source>
        <dbReference type="ARBA" id="ARBA00022692"/>
    </source>
</evidence>
<dbReference type="GeneTree" id="ENSGT01050000244823"/>
<evidence type="ECO:0000259" key="11">
    <source>
        <dbReference type="PROSITE" id="PS50262"/>
    </source>
</evidence>
<feature type="transmembrane region" description="Helical" evidence="10">
    <location>
        <begin position="118"/>
        <end position="139"/>
    </location>
</feature>
<dbReference type="InterPro" id="IPR000276">
    <property type="entry name" value="GPCR_Rhodpsn"/>
</dbReference>
<sequence length="344" mass="39648">KEKLTWFCSDSSIHLMMEIQIGAEFCFPQLNRSCRRPTPHWSEAVLLNIVLSFFSLITAFLNLLIIISVSYFRQLQKPANILILSLAVSDFLIGFLIIPFEIFRKTKCWILGNITCLFYYYVTSVSISASIGTIVLISADRYVAICYPLHYPTRITLPRMKHCVCLCWSCAAFYEIFYIKDELIEPGRSISCIGECTISFDYFVGTFDLFITFLFPVTVIIVLYMRVFVVAVTQARAMYSHNRSVTLQLSVQQQTKKSELKAARTLGVLVVAYLMCFCPYYCCFYFIDSFTTTTYASFLFFLMFLNSCLNPLIYAMFYPWFRKAVKHIVTLQILKPGSSEANIL</sequence>
<keyword evidence="13" id="KW-1185">Reference proteome</keyword>
<dbReference type="InterPro" id="IPR050569">
    <property type="entry name" value="TAAR"/>
</dbReference>
<dbReference type="PANTHER" id="PTHR24249:SF381">
    <property type="entry name" value="TRACE AMINE ASSOCIATED RECEPTOR 19P-RELATED"/>
    <property type="match status" value="1"/>
</dbReference>
<dbReference type="PRINTS" id="PR00237">
    <property type="entry name" value="GPCRRHODOPSN"/>
</dbReference>
<evidence type="ECO:0000256" key="5">
    <source>
        <dbReference type="ARBA" id="ARBA00023040"/>
    </source>
</evidence>
<feature type="transmembrane region" description="Helical" evidence="10">
    <location>
        <begin position="45"/>
        <end position="67"/>
    </location>
</feature>
<protein>
    <recommendedName>
        <fullName evidence="11">G-protein coupled receptors family 1 profile domain-containing protein</fullName>
    </recommendedName>
</protein>
<evidence type="ECO:0000256" key="2">
    <source>
        <dbReference type="ARBA" id="ARBA00022475"/>
    </source>
</evidence>
<organism evidence="12 13">
    <name type="scientific">Nothobranchius furzeri</name>
    <name type="common">Turquoise killifish</name>
    <dbReference type="NCBI Taxonomy" id="105023"/>
    <lineage>
        <taxon>Eukaryota</taxon>
        <taxon>Metazoa</taxon>
        <taxon>Chordata</taxon>
        <taxon>Craniata</taxon>
        <taxon>Vertebrata</taxon>
        <taxon>Euteleostomi</taxon>
        <taxon>Actinopterygii</taxon>
        <taxon>Neopterygii</taxon>
        <taxon>Teleostei</taxon>
        <taxon>Neoteleostei</taxon>
        <taxon>Acanthomorphata</taxon>
        <taxon>Ovalentaria</taxon>
        <taxon>Atherinomorphae</taxon>
        <taxon>Cyprinodontiformes</taxon>
        <taxon>Nothobranchiidae</taxon>
        <taxon>Nothobranchius</taxon>
    </lineage>
</organism>
<accession>A0A8C6M6L0</accession>
<dbReference type="Pfam" id="PF00001">
    <property type="entry name" value="7tm_1"/>
    <property type="match status" value="1"/>
</dbReference>
<dbReference type="InterPro" id="IPR017452">
    <property type="entry name" value="GPCR_Rhodpsn_7TM"/>
</dbReference>
<evidence type="ECO:0000256" key="1">
    <source>
        <dbReference type="ARBA" id="ARBA00004651"/>
    </source>
</evidence>
<keyword evidence="5 9" id="KW-0297">G-protein coupled receptor</keyword>
<dbReference type="Ensembl" id="ENSNFUT00015033492.1">
    <property type="protein sequence ID" value="ENSNFUP00015032047.1"/>
    <property type="gene ID" value="ENSNFUG00015015685.1"/>
</dbReference>
<dbReference type="SUPFAM" id="SSF81321">
    <property type="entry name" value="Family A G protein-coupled receptor-like"/>
    <property type="match status" value="1"/>
</dbReference>
<keyword evidence="3 9" id="KW-0812">Transmembrane</keyword>
<comment type="subcellular location">
    <subcellularLocation>
        <location evidence="1">Cell membrane</location>
        <topology evidence="1">Multi-pass membrane protein</topology>
    </subcellularLocation>
</comment>
<feature type="domain" description="G-protein coupled receptors family 1 profile" evidence="11">
    <location>
        <begin position="61"/>
        <end position="314"/>
    </location>
</feature>
<dbReference type="PANTHER" id="PTHR24249">
    <property type="entry name" value="HISTAMINE RECEPTOR-RELATED G-PROTEIN COUPLED RECEPTOR"/>
    <property type="match status" value="1"/>
</dbReference>
<evidence type="ECO:0000256" key="9">
    <source>
        <dbReference type="RuleBase" id="RU000688"/>
    </source>
</evidence>
<feature type="transmembrane region" description="Helical" evidence="10">
    <location>
        <begin position="79"/>
        <end position="98"/>
    </location>
</feature>
<proteinExistence type="inferred from homology"/>
<evidence type="ECO:0000256" key="6">
    <source>
        <dbReference type="ARBA" id="ARBA00023136"/>
    </source>
</evidence>
<keyword evidence="2" id="KW-1003">Cell membrane</keyword>
<name>A0A8C6M6L0_NOTFU</name>
<reference evidence="12" key="2">
    <citation type="submission" date="2025-09" db="UniProtKB">
        <authorList>
            <consortium name="Ensembl"/>
        </authorList>
    </citation>
    <scope>IDENTIFICATION</scope>
</reference>
<keyword evidence="8 9" id="KW-0807">Transducer</keyword>
<reference evidence="12" key="1">
    <citation type="submission" date="2025-08" db="UniProtKB">
        <authorList>
            <consortium name="Ensembl"/>
        </authorList>
    </citation>
    <scope>IDENTIFICATION</scope>
</reference>
<evidence type="ECO:0000313" key="13">
    <source>
        <dbReference type="Proteomes" id="UP000694548"/>
    </source>
</evidence>
<feature type="transmembrane region" description="Helical" evidence="10">
    <location>
        <begin position="266"/>
        <end position="287"/>
    </location>
</feature>
<gene>
    <name evidence="12" type="primary">LOC107372563</name>
</gene>
<dbReference type="Proteomes" id="UP000694548">
    <property type="component" value="Unassembled WGS sequence"/>
</dbReference>
<dbReference type="GO" id="GO:0001594">
    <property type="term" value="F:trace-amine receptor activity"/>
    <property type="evidence" value="ECO:0007669"/>
    <property type="project" value="TreeGrafter"/>
</dbReference>
<keyword evidence="7 9" id="KW-0675">Receptor</keyword>
<dbReference type="Gene3D" id="1.20.1070.10">
    <property type="entry name" value="Rhodopsin 7-helix transmembrane proteins"/>
    <property type="match status" value="1"/>
</dbReference>
<dbReference type="PROSITE" id="PS00237">
    <property type="entry name" value="G_PROTEIN_RECEP_F1_1"/>
    <property type="match status" value="1"/>
</dbReference>
<evidence type="ECO:0000256" key="7">
    <source>
        <dbReference type="ARBA" id="ARBA00023170"/>
    </source>
</evidence>
<evidence type="ECO:0000256" key="4">
    <source>
        <dbReference type="ARBA" id="ARBA00022989"/>
    </source>
</evidence>
<evidence type="ECO:0000256" key="10">
    <source>
        <dbReference type="SAM" id="Phobius"/>
    </source>
</evidence>
<evidence type="ECO:0000313" key="12">
    <source>
        <dbReference type="Ensembl" id="ENSNFUP00015032047.1"/>
    </source>
</evidence>
<dbReference type="PROSITE" id="PS50262">
    <property type="entry name" value="G_PROTEIN_RECEP_F1_2"/>
    <property type="match status" value="1"/>
</dbReference>
<dbReference type="GO" id="GO:0005886">
    <property type="term" value="C:plasma membrane"/>
    <property type="evidence" value="ECO:0007669"/>
    <property type="project" value="UniProtKB-SubCell"/>
</dbReference>